<comment type="caution">
    <text evidence="2">The sequence shown here is derived from an EMBL/GenBank/DDBJ whole genome shotgun (WGS) entry which is preliminary data.</text>
</comment>
<dbReference type="Pfam" id="PF13761">
    <property type="entry name" value="DUF4166"/>
    <property type="match status" value="1"/>
</dbReference>
<sequence>MVAGNRQIWISRGQPEVLPPGASQPAYDARFRRLLPASDWAQLPELVRRRFSKRLGASQTALYKGRVVETRHSRLGWMLAQVCRVIGAPLPLYRDNDVPAVVSVSEDAQSGGQCWTRIYGRRDGFPQVIHSAKRFAGPTGLEEYLGRKLGMALSVSTEANELVFRSAHYFLMLFGRRVKLPHWMGPGRTMVRHRDLGEGRFAFDLDVIHPLFGELVHQHAEFQDV</sequence>
<dbReference type="OrthoDB" id="8844917at2"/>
<dbReference type="InterPro" id="IPR025311">
    <property type="entry name" value="DUF4166"/>
</dbReference>
<dbReference type="Proteomes" id="UP000471435">
    <property type="component" value="Unassembled WGS sequence"/>
</dbReference>
<accession>A0A6I4V1M0</accession>
<evidence type="ECO:0000313" key="2">
    <source>
        <dbReference type="EMBL" id="MXP46274.1"/>
    </source>
</evidence>
<keyword evidence="3" id="KW-1185">Reference proteome</keyword>
<reference evidence="2 3" key="1">
    <citation type="submission" date="2019-12" db="EMBL/GenBank/DDBJ databases">
        <title>Genomic-based taxomic classification of the family Erythrobacteraceae.</title>
        <authorList>
            <person name="Xu L."/>
        </authorList>
    </citation>
    <scope>NUCLEOTIDE SEQUENCE [LARGE SCALE GENOMIC DNA]</scope>
    <source>
        <strain evidence="2 3">SW-109</strain>
    </source>
</reference>
<feature type="domain" description="DUF4166" evidence="1">
    <location>
        <begin position="43"/>
        <end position="222"/>
    </location>
</feature>
<dbReference type="EMBL" id="WTYP01000001">
    <property type="protein sequence ID" value="MXP46274.1"/>
    <property type="molecule type" value="Genomic_DNA"/>
</dbReference>
<organism evidence="2 3">
    <name type="scientific">Pontixanthobacter luteolus</name>
    <dbReference type="NCBI Taxonomy" id="295089"/>
    <lineage>
        <taxon>Bacteria</taxon>
        <taxon>Pseudomonadati</taxon>
        <taxon>Pseudomonadota</taxon>
        <taxon>Alphaproteobacteria</taxon>
        <taxon>Sphingomonadales</taxon>
        <taxon>Erythrobacteraceae</taxon>
        <taxon>Pontixanthobacter</taxon>
    </lineage>
</organism>
<proteinExistence type="predicted"/>
<gene>
    <name evidence="2" type="ORF">GRI43_02555</name>
</gene>
<evidence type="ECO:0000259" key="1">
    <source>
        <dbReference type="Pfam" id="PF13761"/>
    </source>
</evidence>
<name>A0A6I4V1M0_9SPHN</name>
<evidence type="ECO:0000313" key="3">
    <source>
        <dbReference type="Proteomes" id="UP000471435"/>
    </source>
</evidence>
<dbReference type="AlphaFoldDB" id="A0A6I4V1M0"/>
<protein>
    <submittedName>
        <fullName evidence="2">DUF4166 domain-containing protein</fullName>
    </submittedName>
</protein>